<reference evidence="1" key="2">
    <citation type="journal article" date="2022" name="New Phytol.">
        <title>Evolutionary transition to the ectomycorrhizal habit in the genomes of a hyperdiverse lineage of mushroom-forming fungi.</title>
        <authorList>
            <person name="Looney B."/>
            <person name="Miyauchi S."/>
            <person name="Morin E."/>
            <person name="Drula E."/>
            <person name="Courty P.E."/>
            <person name="Kohler A."/>
            <person name="Kuo A."/>
            <person name="LaButti K."/>
            <person name="Pangilinan J."/>
            <person name="Lipzen A."/>
            <person name="Riley R."/>
            <person name="Andreopoulos W."/>
            <person name="He G."/>
            <person name="Johnson J."/>
            <person name="Nolan M."/>
            <person name="Tritt A."/>
            <person name="Barry K.W."/>
            <person name="Grigoriev I.V."/>
            <person name="Nagy L.G."/>
            <person name="Hibbett D."/>
            <person name="Henrissat B."/>
            <person name="Matheny P.B."/>
            <person name="Labbe J."/>
            <person name="Martin F.M."/>
        </authorList>
    </citation>
    <scope>NUCLEOTIDE SEQUENCE</scope>
    <source>
        <strain evidence="1">HHB10654</strain>
    </source>
</reference>
<organism evidence="1 2">
    <name type="scientific">Artomyces pyxidatus</name>
    <dbReference type="NCBI Taxonomy" id="48021"/>
    <lineage>
        <taxon>Eukaryota</taxon>
        <taxon>Fungi</taxon>
        <taxon>Dikarya</taxon>
        <taxon>Basidiomycota</taxon>
        <taxon>Agaricomycotina</taxon>
        <taxon>Agaricomycetes</taxon>
        <taxon>Russulales</taxon>
        <taxon>Auriscalpiaceae</taxon>
        <taxon>Artomyces</taxon>
    </lineage>
</organism>
<dbReference type="EMBL" id="MU277251">
    <property type="protein sequence ID" value="KAI0057156.1"/>
    <property type="molecule type" value="Genomic_DNA"/>
</dbReference>
<protein>
    <submittedName>
        <fullName evidence="1">Uncharacterized protein</fullName>
    </submittedName>
</protein>
<gene>
    <name evidence="1" type="ORF">BV25DRAFT_1920372</name>
</gene>
<sequence length="284" mass="32310">MIRYPYMRGPNPAVTRLISHDCETLSDQDLADKWGFIMAPENIRDRGVRVDDYIVECTIDIYSALIPCSTIRTVFGIEHPRPLRVSVPPLFPALQRRRSLFFILKGIQPFGPCKPGHRGIILSTETGDGTPPLSSESLFRHRAGNVCSPEFLYMGEYRLIPREPLTVQEFCNLPEYVFREWCFQLLSSCAPEMRACLSRIARRYNTNAILPSMIYNDFLQGHESFKTFSLEFIHFDLNIFKILLSSGDRPVNQSWSGLAVESRVLSVEGEAYLSDEGSNTSSVE</sequence>
<evidence type="ECO:0000313" key="1">
    <source>
        <dbReference type="EMBL" id="KAI0057156.1"/>
    </source>
</evidence>
<keyword evidence="2" id="KW-1185">Reference proteome</keyword>
<dbReference type="Proteomes" id="UP000814140">
    <property type="component" value="Unassembled WGS sequence"/>
</dbReference>
<evidence type="ECO:0000313" key="2">
    <source>
        <dbReference type="Proteomes" id="UP000814140"/>
    </source>
</evidence>
<comment type="caution">
    <text evidence="1">The sequence shown here is derived from an EMBL/GenBank/DDBJ whole genome shotgun (WGS) entry which is preliminary data.</text>
</comment>
<name>A0ACB8SN50_9AGAM</name>
<proteinExistence type="predicted"/>
<reference evidence="1" key="1">
    <citation type="submission" date="2021-03" db="EMBL/GenBank/DDBJ databases">
        <authorList>
            <consortium name="DOE Joint Genome Institute"/>
            <person name="Ahrendt S."/>
            <person name="Looney B.P."/>
            <person name="Miyauchi S."/>
            <person name="Morin E."/>
            <person name="Drula E."/>
            <person name="Courty P.E."/>
            <person name="Chicoki N."/>
            <person name="Fauchery L."/>
            <person name="Kohler A."/>
            <person name="Kuo A."/>
            <person name="Labutti K."/>
            <person name="Pangilinan J."/>
            <person name="Lipzen A."/>
            <person name="Riley R."/>
            <person name="Andreopoulos W."/>
            <person name="He G."/>
            <person name="Johnson J."/>
            <person name="Barry K.W."/>
            <person name="Grigoriev I.V."/>
            <person name="Nagy L."/>
            <person name="Hibbett D."/>
            <person name="Henrissat B."/>
            <person name="Matheny P.B."/>
            <person name="Labbe J."/>
            <person name="Martin F."/>
        </authorList>
    </citation>
    <scope>NUCLEOTIDE SEQUENCE</scope>
    <source>
        <strain evidence="1">HHB10654</strain>
    </source>
</reference>
<accession>A0ACB8SN50</accession>